<sequence length="61" mass="6863">MNYVASLSATRGKTTPTTRVVLLSFGPQVVPGVEARAKEIKRMRSVHVEKIGESRDQFREF</sequence>
<proteinExistence type="predicted"/>
<dbReference type="Proteomes" id="UP000008311">
    <property type="component" value="Unassembled WGS sequence"/>
</dbReference>
<dbReference type="InParanoid" id="B9RNZ5"/>
<keyword evidence="2" id="KW-1185">Reference proteome</keyword>
<dbReference type="EMBL" id="EQ973791">
    <property type="protein sequence ID" value="EEF46913.1"/>
    <property type="molecule type" value="Genomic_DNA"/>
</dbReference>
<accession>B9RNZ5</accession>
<dbReference type="AlphaFoldDB" id="B9RNZ5"/>
<reference evidence="2" key="1">
    <citation type="journal article" date="2010" name="Nat. Biotechnol.">
        <title>Draft genome sequence of the oilseed species Ricinus communis.</title>
        <authorList>
            <person name="Chan A.P."/>
            <person name="Crabtree J."/>
            <person name="Zhao Q."/>
            <person name="Lorenzi H."/>
            <person name="Orvis J."/>
            <person name="Puiu D."/>
            <person name="Melake-Berhan A."/>
            <person name="Jones K.M."/>
            <person name="Redman J."/>
            <person name="Chen G."/>
            <person name="Cahoon E.B."/>
            <person name="Gedil M."/>
            <person name="Stanke M."/>
            <person name="Haas B.J."/>
            <person name="Wortman J.R."/>
            <person name="Fraser-Liggett C.M."/>
            <person name="Ravel J."/>
            <person name="Rabinowicz P.D."/>
        </authorList>
    </citation>
    <scope>NUCLEOTIDE SEQUENCE [LARGE SCALE GENOMIC DNA]</scope>
    <source>
        <strain evidence="2">cv. Hale</strain>
    </source>
</reference>
<evidence type="ECO:0000313" key="1">
    <source>
        <dbReference type="EMBL" id="EEF46913.1"/>
    </source>
</evidence>
<protein>
    <submittedName>
        <fullName evidence="1">Uncharacterized protein</fullName>
    </submittedName>
</protein>
<evidence type="ECO:0000313" key="2">
    <source>
        <dbReference type="Proteomes" id="UP000008311"/>
    </source>
</evidence>
<name>B9RNZ5_RICCO</name>
<gene>
    <name evidence="1" type="ORF">RCOM_0922690</name>
</gene>
<organism evidence="1 2">
    <name type="scientific">Ricinus communis</name>
    <name type="common">Castor bean</name>
    <dbReference type="NCBI Taxonomy" id="3988"/>
    <lineage>
        <taxon>Eukaryota</taxon>
        <taxon>Viridiplantae</taxon>
        <taxon>Streptophyta</taxon>
        <taxon>Embryophyta</taxon>
        <taxon>Tracheophyta</taxon>
        <taxon>Spermatophyta</taxon>
        <taxon>Magnoliopsida</taxon>
        <taxon>eudicotyledons</taxon>
        <taxon>Gunneridae</taxon>
        <taxon>Pentapetalae</taxon>
        <taxon>rosids</taxon>
        <taxon>fabids</taxon>
        <taxon>Malpighiales</taxon>
        <taxon>Euphorbiaceae</taxon>
        <taxon>Acalyphoideae</taxon>
        <taxon>Acalypheae</taxon>
        <taxon>Ricinus</taxon>
    </lineage>
</organism>